<evidence type="ECO:0000256" key="7">
    <source>
        <dbReference type="ARBA" id="ARBA00022840"/>
    </source>
</evidence>
<dbReference type="PANTHER" id="PTHR45916:SF1">
    <property type="entry name" value="STRUCTURAL MAINTENANCE OF CHROMOSOMES PROTEIN 5"/>
    <property type="match status" value="1"/>
</dbReference>
<dbReference type="EMBL" id="JAGSYN010000137">
    <property type="protein sequence ID" value="KAG7663454.1"/>
    <property type="molecule type" value="Genomic_DNA"/>
</dbReference>
<protein>
    <recommendedName>
        <fullName evidence="4">Structural maintenance of chromosomes protein 5</fullName>
    </recommendedName>
</protein>
<reference evidence="12 13" key="1">
    <citation type="journal article" date="2021" name="DNA Res.">
        <title>Genome analysis of Candida subhashii reveals its hybrid nature and dual mitochondrial genome conformations.</title>
        <authorList>
            <person name="Mixao V."/>
            <person name="Hegedusova E."/>
            <person name="Saus E."/>
            <person name="Pryszcz L.P."/>
            <person name="Cillingova A."/>
            <person name="Nosek J."/>
            <person name="Gabaldon T."/>
        </authorList>
    </citation>
    <scope>NUCLEOTIDE SEQUENCE [LARGE SCALE GENOMIC DNA]</scope>
    <source>
        <strain evidence="12 13">CBS 10753</strain>
    </source>
</reference>
<evidence type="ECO:0000256" key="4">
    <source>
        <dbReference type="ARBA" id="ARBA00018687"/>
    </source>
</evidence>
<keyword evidence="13" id="KW-1185">Reference proteome</keyword>
<accession>A0A8J5UZA7</accession>
<feature type="coiled-coil region" evidence="10">
    <location>
        <begin position="191"/>
        <end position="390"/>
    </location>
</feature>
<name>A0A8J5UZA7_9ASCO</name>
<dbReference type="GO" id="GO:0005524">
    <property type="term" value="F:ATP binding"/>
    <property type="evidence" value="ECO:0007669"/>
    <property type="project" value="UniProtKB-KW"/>
</dbReference>
<evidence type="ECO:0000256" key="10">
    <source>
        <dbReference type="SAM" id="Coils"/>
    </source>
</evidence>
<gene>
    <name evidence="12" type="ORF">J8A68_003001</name>
</gene>
<dbReference type="AlphaFoldDB" id="A0A8J5UZA7"/>
<comment type="similarity">
    <text evidence="3">Belongs to the SMC family. SMC5 subfamily.</text>
</comment>
<dbReference type="GO" id="GO:0000724">
    <property type="term" value="P:double-strand break repair via homologous recombination"/>
    <property type="evidence" value="ECO:0007669"/>
    <property type="project" value="TreeGrafter"/>
</dbReference>
<evidence type="ECO:0000256" key="5">
    <source>
        <dbReference type="ARBA" id="ARBA00022454"/>
    </source>
</evidence>
<evidence type="ECO:0000256" key="8">
    <source>
        <dbReference type="ARBA" id="ARBA00023054"/>
    </source>
</evidence>
<evidence type="ECO:0000313" key="13">
    <source>
        <dbReference type="Proteomes" id="UP000694255"/>
    </source>
</evidence>
<dbReference type="Proteomes" id="UP000694255">
    <property type="component" value="Unassembled WGS sequence"/>
</dbReference>
<dbReference type="GO" id="GO:0003697">
    <property type="term" value="F:single-stranded DNA binding"/>
    <property type="evidence" value="ECO:0007669"/>
    <property type="project" value="TreeGrafter"/>
</dbReference>
<dbReference type="FunFam" id="3.40.50.300:FF:001301">
    <property type="entry name" value="Structural maintenance of chromosomes 5"/>
    <property type="match status" value="1"/>
</dbReference>
<evidence type="ECO:0000256" key="2">
    <source>
        <dbReference type="ARBA" id="ARBA00004286"/>
    </source>
</evidence>
<keyword evidence="6" id="KW-0547">Nucleotide-binding</keyword>
<dbReference type="RefSeq" id="XP_049263686.1">
    <property type="nucleotide sequence ID" value="XM_049406810.1"/>
</dbReference>
<evidence type="ECO:0000256" key="1">
    <source>
        <dbReference type="ARBA" id="ARBA00004123"/>
    </source>
</evidence>
<proteinExistence type="inferred from homology"/>
<evidence type="ECO:0000256" key="6">
    <source>
        <dbReference type="ARBA" id="ARBA00022741"/>
    </source>
</evidence>
<dbReference type="GeneID" id="73469802"/>
<feature type="coiled-coil region" evidence="10">
    <location>
        <begin position="629"/>
        <end position="708"/>
    </location>
</feature>
<keyword evidence="5" id="KW-0158">Chromosome</keyword>
<evidence type="ECO:0000259" key="11">
    <source>
        <dbReference type="Pfam" id="PF02463"/>
    </source>
</evidence>
<keyword evidence="7" id="KW-0067">ATP-binding</keyword>
<dbReference type="OrthoDB" id="10254973at2759"/>
<feature type="coiled-coil region" evidence="10">
    <location>
        <begin position="766"/>
        <end position="898"/>
    </location>
</feature>
<organism evidence="12 13">
    <name type="scientific">[Candida] subhashii</name>
    <dbReference type="NCBI Taxonomy" id="561895"/>
    <lineage>
        <taxon>Eukaryota</taxon>
        <taxon>Fungi</taxon>
        <taxon>Dikarya</taxon>
        <taxon>Ascomycota</taxon>
        <taxon>Saccharomycotina</taxon>
        <taxon>Pichiomycetes</taxon>
        <taxon>Debaryomycetaceae</taxon>
        <taxon>Spathaspora</taxon>
    </lineage>
</organism>
<feature type="domain" description="RecF/RecN/SMC N-terminal" evidence="11">
    <location>
        <begin position="22"/>
        <end position="1022"/>
    </location>
</feature>
<evidence type="ECO:0000256" key="3">
    <source>
        <dbReference type="ARBA" id="ARBA00010171"/>
    </source>
</evidence>
<evidence type="ECO:0000256" key="9">
    <source>
        <dbReference type="ARBA" id="ARBA00023242"/>
    </source>
</evidence>
<sequence length="1072" mass="123585">MKTEEPSNKRRKIYKADFKPGFIRSVKVTNFTTYSSAEFNLSPTLNMIIGPNGSGKSTLVASICIGLGGKVDLIKRKNMKSMIKTGTDRATVEITLENFDNKPPITIRREFTARESSWSINGRRSTETAVKELRKKFNIQLDNLCHFLPQERVAEFAGLSPEKLLIETERTLGDGHLLEMHEELKDRDATSQELDRKIKDLSSRLEQLHKQRAELEVEAKKYEEYESKSKEIGNYKLLIPYAQLADHEHELKDIKQKSRDAKIAIKEFSSRRDGLDSEVEKADSELTRVNSKLAKEDAAFTKYKKKIEECKKNKEKILEAIKEAHIEISTLSTRAEKKKEELLKIRADLEKYEARKESYGEVDEDIITDLSKRAKEKRQEQNELENQIREASGPRKTIEYDINMLRKKFAAESQKLETKDKLEIFASSGYRNKIRDEMFDIVKRLRKQPDLNGRFFEAPILSCEVTDPRLAPAVEKAIDNMTLFSITCVSQSDLEKLKTFTKNHGKNVPLRRTDTTHRPASLLPVSRIKELGFDGYLADFIQGPTAVLGMLYDVSKLHNVPVSRAPLTTEQINRLTQAGNAFPFAKFISGETLYNIQRSRYGSRKSFYITEVIGRANYFSTQGMSEEAKAAIKRELKSTEDKIKDKKAELEKILEAHSELMAKLSDLKAEYNDIKHEGEKLMQRKQHIAKVSGAIEGLQKEEKRLERQATRDYSDKIKKYEGRIAEYYSELGRVTVELTTVIHEQAKQGSIVKLITFEQLHFRNRKEIAQRLVSEAQSRMQELRTQYERYKAEYDRLKNSETVAKIREQSESYTDEMREILTEIAREYINNGNFTEENIREKIKHLEDEISIMTTADHSSIDTLKQKLRDIEAAEYDLPRLENEKERIDNVIETIQSKWEPELTNLVNRISLAFNKRFSKVASDGQVQLAKSDRFKDWKLEILVKFRQESELKVLDNQSQSGGERAVSTIFFVMSLQGLTDAPFRIVDEINQGMDPKNEKMAHRYLVHTACQNSQSQYFLVTPKLLTGLYYHPDMVVHCIFTGPLIEGNEKKHDDDFGFLDFVDRAAAGLAV</sequence>
<dbReference type="InterPro" id="IPR003395">
    <property type="entry name" value="RecF/RecN/SMC_N"/>
</dbReference>
<dbReference type="GO" id="GO:0030915">
    <property type="term" value="C:Smc5-Smc6 complex"/>
    <property type="evidence" value="ECO:0007669"/>
    <property type="project" value="TreeGrafter"/>
</dbReference>
<dbReference type="Pfam" id="PF02463">
    <property type="entry name" value="SMC_N"/>
    <property type="match status" value="1"/>
</dbReference>
<comment type="subcellular location">
    <subcellularLocation>
        <location evidence="2">Chromosome</location>
    </subcellularLocation>
    <subcellularLocation>
        <location evidence="1">Nucleus</location>
    </subcellularLocation>
</comment>
<keyword evidence="9" id="KW-0539">Nucleus</keyword>
<keyword evidence="8 10" id="KW-0175">Coiled coil</keyword>
<dbReference type="PANTHER" id="PTHR45916">
    <property type="entry name" value="STRUCTURAL MAINTENANCE OF CHROMOSOMES PROTEIN 5"/>
    <property type="match status" value="1"/>
</dbReference>
<dbReference type="GO" id="GO:0005634">
    <property type="term" value="C:nucleus"/>
    <property type="evidence" value="ECO:0007669"/>
    <property type="project" value="UniProtKB-SubCell"/>
</dbReference>
<comment type="caution">
    <text evidence="12">The sequence shown here is derived from an EMBL/GenBank/DDBJ whole genome shotgun (WGS) entry which is preliminary data.</text>
</comment>
<evidence type="ECO:0000313" key="12">
    <source>
        <dbReference type="EMBL" id="KAG7663454.1"/>
    </source>
</evidence>